<feature type="transmembrane region" description="Helical" evidence="11">
    <location>
        <begin position="119"/>
        <end position="149"/>
    </location>
</feature>
<comment type="function">
    <text evidence="1">Golgi membrane protein involved in vesicular trafficking and spindle migration.</text>
</comment>
<dbReference type="GO" id="GO:0000022">
    <property type="term" value="P:mitotic spindle elongation"/>
    <property type="evidence" value="ECO:0007669"/>
    <property type="project" value="TreeGrafter"/>
</dbReference>
<evidence type="ECO:0000256" key="2">
    <source>
        <dbReference type="ARBA" id="ARBA00004653"/>
    </source>
</evidence>
<feature type="region of interest" description="Disordered" evidence="10">
    <location>
        <begin position="349"/>
        <end position="387"/>
    </location>
</feature>
<feature type="transmembrane region" description="Helical" evidence="11">
    <location>
        <begin position="155"/>
        <end position="177"/>
    </location>
</feature>
<keyword evidence="14" id="KW-1185">Reference proteome</keyword>
<dbReference type="OrthoDB" id="166803at2759"/>
<keyword evidence="9 11" id="KW-0472">Membrane</keyword>
<evidence type="ECO:0000256" key="5">
    <source>
        <dbReference type="ARBA" id="ARBA00020673"/>
    </source>
</evidence>
<evidence type="ECO:0000256" key="10">
    <source>
        <dbReference type="SAM" id="MobiDB-lite"/>
    </source>
</evidence>
<evidence type="ECO:0000256" key="6">
    <source>
        <dbReference type="ARBA" id="ARBA00022692"/>
    </source>
</evidence>
<reference evidence="13 14" key="1">
    <citation type="journal article" date="2016" name="Nat. Commun.">
        <title>Ectomycorrhizal ecology is imprinted in the genome of the dominant symbiotic fungus Cenococcum geophilum.</title>
        <authorList>
            <consortium name="DOE Joint Genome Institute"/>
            <person name="Peter M."/>
            <person name="Kohler A."/>
            <person name="Ohm R.A."/>
            <person name="Kuo A."/>
            <person name="Krutzmann J."/>
            <person name="Morin E."/>
            <person name="Arend M."/>
            <person name="Barry K.W."/>
            <person name="Binder M."/>
            <person name="Choi C."/>
            <person name="Clum A."/>
            <person name="Copeland A."/>
            <person name="Grisel N."/>
            <person name="Haridas S."/>
            <person name="Kipfer T."/>
            <person name="LaButti K."/>
            <person name="Lindquist E."/>
            <person name="Lipzen A."/>
            <person name="Maire R."/>
            <person name="Meier B."/>
            <person name="Mihaltcheva S."/>
            <person name="Molinier V."/>
            <person name="Murat C."/>
            <person name="Poggeler S."/>
            <person name="Quandt C.A."/>
            <person name="Sperisen C."/>
            <person name="Tritt A."/>
            <person name="Tisserant E."/>
            <person name="Crous P.W."/>
            <person name="Henrissat B."/>
            <person name="Nehls U."/>
            <person name="Egli S."/>
            <person name="Spatafora J.W."/>
            <person name="Grigoriev I.V."/>
            <person name="Martin F.M."/>
        </authorList>
    </citation>
    <scope>NUCLEOTIDE SEQUENCE [LARGE SCALE GENOMIC DNA]</scope>
    <source>
        <strain evidence="13 14">CBS 459.81</strain>
    </source>
</reference>
<dbReference type="Proteomes" id="UP000250266">
    <property type="component" value="Unassembled WGS sequence"/>
</dbReference>
<keyword evidence="6 11" id="KW-0812">Transmembrane</keyword>
<evidence type="ECO:0000259" key="12">
    <source>
        <dbReference type="Pfam" id="PF09335"/>
    </source>
</evidence>
<evidence type="ECO:0000256" key="8">
    <source>
        <dbReference type="ARBA" id="ARBA00023034"/>
    </source>
</evidence>
<evidence type="ECO:0000313" key="14">
    <source>
        <dbReference type="Proteomes" id="UP000250266"/>
    </source>
</evidence>
<keyword evidence="7 11" id="KW-1133">Transmembrane helix</keyword>
<organism evidence="13 14">
    <name type="scientific">Lepidopterella palustris CBS 459.81</name>
    <dbReference type="NCBI Taxonomy" id="1314670"/>
    <lineage>
        <taxon>Eukaryota</taxon>
        <taxon>Fungi</taxon>
        <taxon>Dikarya</taxon>
        <taxon>Ascomycota</taxon>
        <taxon>Pezizomycotina</taxon>
        <taxon>Dothideomycetes</taxon>
        <taxon>Pleosporomycetidae</taxon>
        <taxon>Mytilinidiales</taxon>
        <taxon>Argynnaceae</taxon>
        <taxon>Lepidopterella</taxon>
    </lineage>
</organism>
<keyword evidence="8" id="KW-0333">Golgi apparatus</keyword>
<dbReference type="EMBL" id="KV744851">
    <property type="protein sequence ID" value="OCK83837.1"/>
    <property type="molecule type" value="Genomic_DNA"/>
</dbReference>
<proteinExistence type="inferred from homology"/>
<evidence type="ECO:0000256" key="7">
    <source>
        <dbReference type="ARBA" id="ARBA00022989"/>
    </source>
</evidence>
<feature type="domain" description="VTT" evidence="12">
    <location>
        <begin position="138"/>
        <end position="254"/>
    </location>
</feature>
<protein>
    <recommendedName>
        <fullName evidence="4">Golgi apparatus membrane protein TVP38</fullName>
    </recommendedName>
    <alternativeName>
        <fullName evidence="5">Golgi apparatus membrane protein tvp38</fullName>
    </alternativeName>
</protein>
<dbReference type="AlphaFoldDB" id="A0A8E2JIR2"/>
<feature type="transmembrane region" description="Helical" evidence="11">
    <location>
        <begin position="231"/>
        <end position="251"/>
    </location>
</feature>
<feature type="region of interest" description="Disordered" evidence="10">
    <location>
        <begin position="1"/>
        <end position="49"/>
    </location>
</feature>
<dbReference type="GO" id="GO:0000139">
    <property type="term" value="C:Golgi membrane"/>
    <property type="evidence" value="ECO:0007669"/>
    <property type="project" value="UniProtKB-SubCell"/>
</dbReference>
<evidence type="ECO:0000256" key="3">
    <source>
        <dbReference type="ARBA" id="ARBA00008640"/>
    </source>
</evidence>
<evidence type="ECO:0000256" key="11">
    <source>
        <dbReference type="SAM" id="Phobius"/>
    </source>
</evidence>
<evidence type="ECO:0000256" key="1">
    <source>
        <dbReference type="ARBA" id="ARBA00002978"/>
    </source>
</evidence>
<evidence type="ECO:0000313" key="13">
    <source>
        <dbReference type="EMBL" id="OCK83837.1"/>
    </source>
</evidence>
<dbReference type="PANTHER" id="PTHR47549">
    <property type="entry name" value="GOLGI APPARATUS MEMBRANE PROTEIN TVP38-RELATED"/>
    <property type="match status" value="1"/>
</dbReference>
<evidence type="ECO:0000256" key="4">
    <source>
        <dbReference type="ARBA" id="ARBA00013533"/>
    </source>
</evidence>
<accession>A0A8E2JIR2</accession>
<comment type="similarity">
    <text evidence="3">Belongs to the TVP38/TMEM64 family.</text>
</comment>
<dbReference type="GO" id="GO:0016192">
    <property type="term" value="P:vesicle-mediated transport"/>
    <property type="evidence" value="ECO:0007669"/>
    <property type="project" value="TreeGrafter"/>
</dbReference>
<name>A0A8E2JIR2_9PEZI</name>
<evidence type="ECO:0000256" key="9">
    <source>
        <dbReference type="ARBA" id="ARBA00023136"/>
    </source>
</evidence>
<comment type="subcellular location">
    <subcellularLocation>
        <location evidence="2">Golgi apparatus membrane</location>
        <topology evidence="2">Multi-pass membrane protein</topology>
    </subcellularLocation>
</comment>
<gene>
    <name evidence="13" type="ORF">K432DRAFT_321478</name>
</gene>
<sequence>MPADSYDARALALPVDEPPPSGRRSASPSWTRRSHSFRRNDSPYSTHPPTLKARVMRNAGELQRQAMKTYRRFTPLQRILVGIGAVIALVLGILFIIYNERIFCTLAPYAKRWRDITAGWLILWALIFVVSFPPLIGYSSLLAIAGFVYGFPNGWFIAASATIVGSTASFIISRTLLKSMVHRLIANDKRFAALALTLKHDGLKLLVMIRLCPLPYSLSNGALATFPTVHWASFALATTLISPKLLLHVFIGSQLDKIAESCGTMDAKTKVVSYISIVIGAVAGVVTGWFIYSKTKQRARELEAEEREGLRRASIDDLEREYADDPDALEAVETLREDEDDISLRSAVYGEDIAGYHDEPSEGEDDDPDDVFKAGDGDEEEDIGGQR</sequence>
<dbReference type="PANTHER" id="PTHR47549:SF1">
    <property type="entry name" value="GOLGI APPARATUS MEMBRANE PROTEIN TVP38"/>
    <property type="match status" value="1"/>
</dbReference>
<feature type="compositionally biased region" description="Acidic residues" evidence="10">
    <location>
        <begin position="377"/>
        <end position="387"/>
    </location>
</feature>
<dbReference type="InterPro" id="IPR032816">
    <property type="entry name" value="VTT_dom"/>
</dbReference>
<feature type="transmembrane region" description="Helical" evidence="11">
    <location>
        <begin position="79"/>
        <end position="98"/>
    </location>
</feature>
<dbReference type="InterPro" id="IPR051076">
    <property type="entry name" value="Golgi_membrane_TVP38/TMEM64"/>
</dbReference>
<dbReference type="Pfam" id="PF09335">
    <property type="entry name" value="VTT_dom"/>
    <property type="match status" value="1"/>
</dbReference>
<feature type="transmembrane region" description="Helical" evidence="11">
    <location>
        <begin position="271"/>
        <end position="292"/>
    </location>
</feature>